<sequence>MVKVIFSVSGMSCGHCKAAVEKALDKLDGVKTVDVNLELGEVTINYDENVVTREQLINTITDAGYSVI</sequence>
<evidence type="ECO:0000256" key="1">
    <source>
        <dbReference type="ARBA" id="ARBA00015313"/>
    </source>
</evidence>
<dbReference type="AlphaFoldDB" id="A0AAU8HPS6"/>
<dbReference type="GO" id="GO:0006825">
    <property type="term" value="P:copper ion transport"/>
    <property type="evidence" value="ECO:0007669"/>
    <property type="project" value="InterPro"/>
</dbReference>
<reference evidence="5" key="1">
    <citation type="journal article" date="2018" name="Antonie Van Leeuwenhoek">
        <title>Proteinivorax hydrogeniformans sp. nov., an anaerobic, haloalkaliphilic bacterium fermenting proteinaceous compounds with high hydrogen production.</title>
        <authorList>
            <person name="Boltyanskaya Y."/>
            <person name="Detkova E."/>
            <person name="Pimenov N."/>
            <person name="Kevbrin V."/>
        </authorList>
    </citation>
    <scope>NUCLEOTIDE SEQUENCE</scope>
    <source>
        <strain evidence="5">Z-710</strain>
    </source>
</reference>
<dbReference type="Gene3D" id="3.30.70.100">
    <property type="match status" value="1"/>
</dbReference>
<keyword evidence="3" id="KW-0186">Copper</keyword>
<dbReference type="InterPro" id="IPR036163">
    <property type="entry name" value="HMA_dom_sf"/>
</dbReference>
<organism evidence="5">
    <name type="scientific">Proteinivorax hydrogeniformans</name>
    <dbReference type="NCBI Taxonomy" id="1826727"/>
    <lineage>
        <taxon>Bacteria</taxon>
        <taxon>Bacillati</taxon>
        <taxon>Bacillota</taxon>
        <taxon>Clostridia</taxon>
        <taxon>Eubacteriales</taxon>
        <taxon>Proteinivoracaceae</taxon>
        <taxon>Proteinivorax</taxon>
    </lineage>
</organism>
<dbReference type="NCBIfam" id="TIGR00003">
    <property type="entry name" value="copper ion binding protein"/>
    <property type="match status" value="1"/>
</dbReference>
<dbReference type="SUPFAM" id="SSF55008">
    <property type="entry name" value="HMA, heavy metal-associated domain"/>
    <property type="match status" value="1"/>
</dbReference>
<dbReference type="CDD" id="cd00371">
    <property type="entry name" value="HMA"/>
    <property type="match status" value="1"/>
</dbReference>
<protein>
    <recommendedName>
        <fullName evidence="1">Copper chaperone CopZ</fullName>
    </recommendedName>
</protein>
<proteinExistence type="predicted"/>
<dbReference type="InterPro" id="IPR017969">
    <property type="entry name" value="Heavy-metal-associated_CS"/>
</dbReference>
<feature type="domain" description="HMA" evidence="4">
    <location>
        <begin position="2"/>
        <end position="68"/>
    </location>
</feature>
<dbReference type="Pfam" id="PF00403">
    <property type="entry name" value="HMA"/>
    <property type="match status" value="1"/>
</dbReference>
<name>A0AAU8HPS6_9FIRM</name>
<gene>
    <name evidence="5" type="ORF">PRVXH_001544</name>
</gene>
<evidence type="ECO:0000256" key="3">
    <source>
        <dbReference type="ARBA" id="ARBA00023008"/>
    </source>
</evidence>
<dbReference type="FunFam" id="3.30.70.100:FF:000005">
    <property type="entry name" value="Copper-exporting P-type ATPase A"/>
    <property type="match status" value="1"/>
</dbReference>
<dbReference type="GO" id="GO:0005507">
    <property type="term" value="F:copper ion binding"/>
    <property type="evidence" value="ECO:0007669"/>
    <property type="project" value="InterPro"/>
</dbReference>
<dbReference type="InterPro" id="IPR006121">
    <property type="entry name" value="HMA_dom"/>
</dbReference>
<dbReference type="PROSITE" id="PS01047">
    <property type="entry name" value="HMA_1"/>
    <property type="match status" value="1"/>
</dbReference>
<evidence type="ECO:0000259" key="4">
    <source>
        <dbReference type="PROSITE" id="PS50846"/>
    </source>
</evidence>
<dbReference type="PROSITE" id="PS50846">
    <property type="entry name" value="HMA_2"/>
    <property type="match status" value="1"/>
</dbReference>
<dbReference type="PRINTS" id="PR00944">
    <property type="entry name" value="CUEXPORT"/>
</dbReference>
<accession>A0AAU8HPS6</accession>
<dbReference type="RefSeq" id="WP_353892215.1">
    <property type="nucleotide sequence ID" value="NZ_CP159485.1"/>
</dbReference>
<dbReference type="PANTHER" id="PTHR46594:SF4">
    <property type="entry name" value="P-TYPE CATION-TRANSPORTING ATPASE"/>
    <property type="match status" value="1"/>
</dbReference>
<evidence type="ECO:0000256" key="2">
    <source>
        <dbReference type="ARBA" id="ARBA00022723"/>
    </source>
</evidence>
<dbReference type="InterPro" id="IPR006122">
    <property type="entry name" value="HMA_Cu_ion-bd"/>
</dbReference>
<evidence type="ECO:0000313" key="5">
    <source>
        <dbReference type="EMBL" id="XCI27637.1"/>
    </source>
</evidence>
<dbReference type="EMBL" id="CP159485">
    <property type="protein sequence ID" value="XCI27637.1"/>
    <property type="molecule type" value="Genomic_DNA"/>
</dbReference>
<dbReference type="PANTHER" id="PTHR46594">
    <property type="entry name" value="P-TYPE CATION-TRANSPORTING ATPASE"/>
    <property type="match status" value="1"/>
</dbReference>
<dbReference type="InterPro" id="IPR000428">
    <property type="entry name" value="Cu-bd"/>
</dbReference>
<reference evidence="5" key="2">
    <citation type="submission" date="2024-06" db="EMBL/GenBank/DDBJ databases">
        <authorList>
            <person name="Petrova K.O."/>
            <person name="Toshchakov S.V."/>
            <person name="Boltjanskaja Y.V."/>
            <person name="Kevbrin V.V."/>
        </authorList>
    </citation>
    <scope>NUCLEOTIDE SEQUENCE</scope>
    <source>
        <strain evidence="5">Z-710</strain>
    </source>
</reference>
<keyword evidence="2" id="KW-0479">Metal-binding</keyword>